<dbReference type="AlphaFoldDB" id="A0A0C3G9U6"/>
<dbReference type="Proteomes" id="UP000054166">
    <property type="component" value="Unassembled WGS sequence"/>
</dbReference>
<keyword evidence="2" id="KW-1185">Reference proteome</keyword>
<evidence type="ECO:0000313" key="1">
    <source>
        <dbReference type="EMBL" id="KIM87396.1"/>
    </source>
</evidence>
<sequence>MLPALWNSVILLVYRVAVVLLPAEPAPMNIVAHLLKAYAAVAAGVAQVVIRAVLRSVAHMLEVYAVIQLSVVPVDTLVSCGDL</sequence>
<name>A0A0C3G9U6_PILCF</name>
<gene>
    <name evidence="1" type="ORF">PILCRDRAFT_814913</name>
</gene>
<dbReference type="HOGENOM" id="CLU_2543362_0_0_1"/>
<evidence type="ECO:0000313" key="2">
    <source>
        <dbReference type="Proteomes" id="UP000054166"/>
    </source>
</evidence>
<reference evidence="1 2" key="1">
    <citation type="submission" date="2014-04" db="EMBL/GenBank/DDBJ databases">
        <authorList>
            <consortium name="DOE Joint Genome Institute"/>
            <person name="Kuo A."/>
            <person name="Tarkka M."/>
            <person name="Buscot F."/>
            <person name="Kohler A."/>
            <person name="Nagy L.G."/>
            <person name="Floudas D."/>
            <person name="Copeland A."/>
            <person name="Barry K.W."/>
            <person name="Cichocki N."/>
            <person name="Veneault-Fourrey C."/>
            <person name="LaButti K."/>
            <person name="Lindquist E.A."/>
            <person name="Lipzen A."/>
            <person name="Lundell T."/>
            <person name="Morin E."/>
            <person name="Murat C."/>
            <person name="Sun H."/>
            <person name="Tunlid A."/>
            <person name="Henrissat B."/>
            <person name="Grigoriev I.V."/>
            <person name="Hibbett D.S."/>
            <person name="Martin F."/>
            <person name="Nordberg H.P."/>
            <person name="Cantor M.N."/>
            <person name="Hua S.X."/>
        </authorList>
    </citation>
    <scope>NUCLEOTIDE SEQUENCE [LARGE SCALE GENOMIC DNA]</scope>
    <source>
        <strain evidence="1 2">F 1598</strain>
    </source>
</reference>
<dbReference type="InParanoid" id="A0A0C3G9U6"/>
<organism evidence="1 2">
    <name type="scientific">Piloderma croceum (strain F 1598)</name>
    <dbReference type="NCBI Taxonomy" id="765440"/>
    <lineage>
        <taxon>Eukaryota</taxon>
        <taxon>Fungi</taxon>
        <taxon>Dikarya</taxon>
        <taxon>Basidiomycota</taxon>
        <taxon>Agaricomycotina</taxon>
        <taxon>Agaricomycetes</taxon>
        <taxon>Agaricomycetidae</taxon>
        <taxon>Atheliales</taxon>
        <taxon>Atheliaceae</taxon>
        <taxon>Piloderma</taxon>
    </lineage>
</organism>
<protein>
    <submittedName>
        <fullName evidence="1">Uncharacterized protein</fullName>
    </submittedName>
</protein>
<accession>A0A0C3G9U6</accession>
<dbReference type="EMBL" id="KN832979">
    <property type="protein sequence ID" value="KIM87396.1"/>
    <property type="molecule type" value="Genomic_DNA"/>
</dbReference>
<reference evidence="2" key="2">
    <citation type="submission" date="2015-01" db="EMBL/GenBank/DDBJ databases">
        <title>Evolutionary Origins and Diversification of the Mycorrhizal Mutualists.</title>
        <authorList>
            <consortium name="DOE Joint Genome Institute"/>
            <consortium name="Mycorrhizal Genomics Consortium"/>
            <person name="Kohler A."/>
            <person name="Kuo A."/>
            <person name="Nagy L.G."/>
            <person name="Floudas D."/>
            <person name="Copeland A."/>
            <person name="Barry K.W."/>
            <person name="Cichocki N."/>
            <person name="Veneault-Fourrey C."/>
            <person name="LaButti K."/>
            <person name="Lindquist E.A."/>
            <person name="Lipzen A."/>
            <person name="Lundell T."/>
            <person name="Morin E."/>
            <person name="Murat C."/>
            <person name="Riley R."/>
            <person name="Ohm R."/>
            <person name="Sun H."/>
            <person name="Tunlid A."/>
            <person name="Henrissat B."/>
            <person name="Grigoriev I.V."/>
            <person name="Hibbett D.S."/>
            <person name="Martin F."/>
        </authorList>
    </citation>
    <scope>NUCLEOTIDE SEQUENCE [LARGE SCALE GENOMIC DNA]</scope>
    <source>
        <strain evidence="2">F 1598</strain>
    </source>
</reference>
<proteinExistence type="predicted"/>